<protein>
    <recommendedName>
        <fullName evidence="4">Effector family protein Eff1</fullName>
    </recommendedName>
</protein>
<evidence type="ECO:0000313" key="2">
    <source>
        <dbReference type="EMBL" id="SPO27281.1"/>
    </source>
</evidence>
<reference evidence="2 3" key="1">
    <citation type="submission" date="2018-03" db="EMBL/GenBank/DDBJ databases">
        <authorList>
            <person name="Guldener U."/>
        </authorList>
    </citation>
    <scope>NUCLEOTIDE SEQUENCE [LARGE SCALE GENOMIC DNA]</scope>
    <source>
        <strain evidence="2 3">NBRC100155</strain>
    </source>
</reference>
<feature type="chain" id="PRO_5022781400" description="Effector family protein Eff1" evidence="1">
    <location>
        <begin position="24"/>
        <end position="371"/>
    </location>
</feature>
<keyword evidence="3" id="KW-1185">Reference proteome</keyword>
<feature type="signal peptide" evidence="1">
    <location>
        <begin position="1"/>
        <end position="23"/>
    </location>
</feature>
<sequence length="371" mass="42399">MKLCRLHLANACIMVLMANHARATNGDRGKLSFRDSLMPVWWRNPKYTPDPNHWNAPPTQVLDDGKRVEISGDTQLPSSIEVGTHSSLPMREGMRRGPPLYDVVPTLPALPWHPIETVESSSREPPVQRFQIPAFKHGGKSMGPYVIGKPHFEPKPYPIRISVFQHLYELIEPESKDFETFVLRSGQLRPWKQLGTSGNLFYPEPERLGTIQHTIWSYLEHSKLKPKLVAPYSNLPLYEGEWLWPSTELASNMFSTNQGRLQMPAFQLERLRRIISEYLRELDSKGERLHHMEIQTSGGPRHILAVQVPASRFVPELPGSDSELWTFWEGVRFRSLNMAFIGASFFPSETKDILLAEGAIKPAFAALRDFR</sequence>
<dbReference type="AlphaFoldDB" id="A0A5C3EC92"/>
<proteinExistence type="predicted"/>
<dbReference type="EMBL" id="OOIN01000017">
    <property type="protein sequence ID" value="SPO27281.1"/>
    <property type="molecule type" value="Genomic_DNA"/>
</dbReference>
<evidence type="ECO:0000256" key="1">
    <source>
        <dbReference type="SAM" id="SignalP"/>
    </source>
</evidence>
<evidence type="ECO:0008006" key="4">
    <source>
        <dbReference type="Google" id="ProtNLM"/>
    </source>
</evidence>
<name>A0A5C3EC92_9BASI</name>
<dbReference type="Proteomes" id="UP000324022">
    <property type="component" value="Unassembled WGS sequence"/>
</dbReference>
<organism evidence="2 3">
    <name type="scientific">Ustilago trichophora</name>
    <dbReference type="NCBI Taxonomy" id="86804"/>
    <lineage>
        <taxon>Eukaryota</taxon>
        <taxon>Fungi</taxon>
        <taxon>Dikarya</taxon>
        <taxon>Basidiomycota</taxon>
        <taxon>Ustilaginomycotina</taxon>
        <taxon>Ustilaginomycetes</taxon>
        <taxon>Ustilaginales</taxon>
        <taxon>Ustilaginaceae</taxon>
        <taxon>Ustilago</taxon>
    </lineage>
</organism>
<keyword evidence="1" id="KW-0732">Signal</keyword>
<evidence type="ECO:0000313" key="3">
    <source>
        <dbReference type="Proteomes" id="UP000324022"/>
    </source>
</evidence>
<gene>
    <name evidence="2" type="ORF">UTRI_10398</name>
</gene>
<accession>A0A5C3EC92</accession>